<evidence type="ECO:0000256" key="1">
    <source>
        <dbReference type="ARBA" id="ARBA00007894"/>
    </source>
</evidence>
<evidence type="ECO:0000259" key="9">
    <source>
        <dbReference type="Pfam" id="PF19269"/>
    </source>
</evidence>
<dbReference type="Pfam" id="PF19269">
    <property type="entry name" value="Anticodon_2"/>
    <property type="match status" value="1"/>
</dbReference>
<dbReference type="PANTHER" id="PTHR43311">
    <property type="entry name" value="GLUTAMATE--TRNA LIGASE"/>
    <property type="match status" value="1"/>
</dbReference>
<dbReference type="RefSeq" id="WP_277577700.1">
    <property type="nucleotide sequence ID" value="NZ_JANRMI010000002.1"/>
</dbReference>
<evidence type="ECO:0000256" key="7">
    <source>
        <dbReference type="HAMAP-Rule" id="MF_00022"/>
    </source>
</evidence>
<evidence type="ECO:0000256" key="2">
    <source>
        <dbReference type="ARBA" id="ARBA00022598"/>
    </source>
</evidence>
<comment type="catalytic activity">
    <reaction evidence="7">
        <text>tRNA(Glu) + L-glutamate + ATP = L-glutamyl-tRNA(Glu) + AMP + diphosphate</text>
        <dbReference type="Rhea" id="RHEA:23540"/>
        <dbReference type="Rhea" id="RHEA-COMP:9663"/>
        <dbReference type="Rhea" id="RHEA-COMP:9680"/>
        <dbReference type="ChEBI" id="CHEBI:29985"/>
        <dbReference type="ChEBI" id="CHEBI:30616"/>
        <dbReference type="ChEBI" id="CHEBI:33019"/>
        <dbReference type="ChEBI" id="CHEBI:78442"/>
        <dbReference type="ChEBI" id="CHEBI:78520"/>
        <dbReference type="ChEBI" id="CHEBI:456215"/>
        <dbReference type="EC" id="6.1.1.17"/>
    </reaction>
</comment>
<dbReference type="Gene3D" id="3.40.50.620">
    <property type="entry name" value="HUPs"/>
    <property type="match status" value="1"/>
</dbReference>
<evidence type="ECO:0000256" key="5">
    <source>
        <dbReference type="ARBA" id="ARBA00022917"/>
    </source>
</evidence>
<dbReference type="Proteomes" id="UP001152321">
    <property type="component" value="Unassembled WGS sequence"/>
</dbReference>
<keyword evidence="3 7" id="KW-0547">Nucleotide-binding</keyword>
<proteinExistence type="inferred from homology"/>
<dbReference type="InterPro" id="IPR033910">
    <property type="entry name" value="GluRS_core"/>
</dbReference>
<dbReference type="InterPro" id="IPR049940">
    <property type="entry name" value="GluQ/Sye"/>
</dbReference>
<dbReference type="InterPro" id="IPR045462">
    <property type="entry name" value="aa-tRNA-synth_I_cd-bd"/>
</dbReference>
<evidence type="ECO:0000256" key="3">
    <source>
        <dbReference type="ARBA" id="ARBA00022741"/>
    </source>
</evidence>
<dbReference type="InterPro" id="IPR008925">
    <property type="entry name" value="aa_tRNA-synth_I_cd-bd_sf"/>
</dbReference>
<dbReference type="PANTHER" id="PTHR43311:SF2">
    <property type="entry name" value="GLUTAMATE--TRNA LIGASE, MITOCHONDRIAL-RELATED"/>
    <property type="match status" value="1"/>
</dbReference>
<feature type="domain" description="Glutamyl/glutaminyl-tRNA synthetase class Ib catalytic" evidence="8">
    <location>
        <begin position="9"/>
        <end position="331"/>
    </location>
</feature>
<keyword evidence="2 7" id="KW-0436">Ligase</keyword>
<feature type="domain" description="Aminoacyl-tRNA synthetase class I anticodon-binding" evidence="9">
    <location>
        <begin position="348"/>
        <end position="489"/>
    </location>
</feature>
<dbReference type="InterPro" id="IPR020058">
    <property type="entry name" value="Glu/Gln-tRNA-synth_Ib_cat-dom"/>
</dbReference>
<dbReference type="EC" id="6.1.1.17" evidence="7"/>
<keyword evidence="4 7" id="KW-0067">ATP-binding</keyword>
<dbReference type="HAMAP" id="MF_00022">
    <property type="entry name" value="Glu_tRNA_synth_type1"/>
    <property type="match status" value="1"/>
</dbReference>
<dbReference type="InterPro" id="IPR000924">
    <property type="entry name" value="Glu/Gln-tRNA-synth"/>
</dbReference>
<dbReference type="PROSITE" id="PS00178">
    <property type="entry name" value="AA_TRNA_LIGASE_I"/>
    <property type="match status" value="1"/>
</dbReference>
<dbReference type="CDD" id="cd00808">
    <property type="entry name" value="GluRS_core"/>
    <property type="match status" value="1"/>
</dbReference>
<comment type="subcellular location">
    <subcellularLocation>
        <location evidence="7">Cytoplasm</location>
    </subcellularLocation>
</comment>
<keyword evidence="5 7" id="KW-0648">Protein biosynthesis</keyword>
<dbReference type="InterPro" id="IPR014729">
    <property type="entry name" value="Rossmann-like_a/b/a_fold"/>
</dbReference>
<dbReference type="InterPro" id="IPR020751">
    <property type="entry name" value="aa-tRNA-synth_I_codon-bd_sub2"/>
</dbReference>
<accession>A0ABT6DHE7</accession>
<comment type="caution">
    <text evidence="7">Lacks conserved residue(s) required for the propagation of feature annotation.</text>
</comment>
<dbReference type="InterPro" id="IPR004527">
    <property type="entry name" value="Glu-tRNA-ligase_bac/mito"/>
</dbReference>
<evidence type="ECO:0000313" key="10">
    <source>
        <dbReference type="EMBL" id="MDG0816223.1"/>
    </source>
</evidence>
<keyword evidence="6 7" id="KW-0030">Aminoacyl-tRNA synthetase</keyword>
<dbReference type="SUPFAM" id="SSF52374">
    <property type="entry name" value="Nucleotidylyl transferase"/>
    <property type="match status" value="1"/>
</dbReference>
<feature type="short sequence motif" description="'KMSKS' region" evidence="7">
    <location>
        <begin position="262"/>
        <end position="266"/>
    </location>
</feature>
<keyword evidence="7" id="KW-0963">Cytoplasm</keyword>
<dbReference type="GO" id="GO:0004818">
    <property type="term" value="F:glutamate-tRNA ligase activity"/>
    <property type="evidence" value="ECO:0007669"/>
    <property type="project" value="UniProtKB-EC"/>
</dbReference>
<dbReference type="EMBL" id="JANRMI010000002">
    <property type="protein sequence ID" value="MDG0816223.1"/>
    <property type="molecule type" value="Genomic_DNA"/>
</dbReference>
<dbReference type="Gene3D" id="1.10.10.350">
    <property type="match status" value="1"/>
</dbReference>
<reference evidence="10" key="1">
    <citation type="submission" date="2022-08" db="EMBL/GenBank/DDBJ databases">
        <title>Novel Bdellovibrio Species Isolated from Svalbard: Designation Bdellovibrio svalbardensis.</title>
        <authorList>
            <person name="Mitchell R.J."/>
            <person name="Choi S.Y."/>
        </authorList>
    </citation>
    <scope>NUCLEOTIDE SEQUENCE</scope>
    <source>
        <strain evidence="10">PAP01</strain>
    </source>
</reference>
<dbReference type="Pfam" id="PF00749">
    <property type="entry name" value="tRNA-synt_1c"/>
    <property type="match status" value="1"/>
</dbReference>
<keyword evidence="11" id="KW-1185">Reference proteome</keyword>
<evidence type="ECO:0000256" key="6">
    <source>
        <dbReference type="ARBA" id="ARBA00023146"/>
    </source>
</evidence>
<evidence type="ECO:0000256" key="4">
    <source>
        <dbReference type="ARBA" id="ARBA00022840"/>
    </source>
</evidence>
<sequence length="493" mass="55940">MTSQISPHVRVRFAPSPTGYLHVGGARTALYNYLYAKKNKGEFILRIEDTDEARSTQESLRGVVDDMVWLNLLWDEGVDPVTLKDVGPNGPYRQSERQAIYKEIAEKFLNEGKAYYCFLTDAEIEAQREAAIKAGRPPQITSPYQDWTLEQAKEKLAAGEKAVVRFKTRHLKKDYIFTDHVRGEVKFPSDMVGDFVILRSGGMPVYNFCCVVDDHLMKITHVFRAEEHLPNTLRQLMIYEAMGWQAPEFGHMALILDEDRQKLSKRKGAVACGQLKDEGYLPSAVLNFIALLGWSHPEGKEILTVDEMIQAFDISRLNSAGAIFDRVKFKWMNAQHLRALSNKDLWNAIQPFLAREKMELPQDPAWQEQSVAVFKTSMETLVDAIELYKPLNDKSYVVLPESEETLKWEPTKAVLTAWRDLVKAHPSDYMTEAEFLKIQDEVKNATGAKGKNLFMPIRVAVIGKPHGTELKILVPLIKKSSLIARAEEALAKA</sequence>
<feature type="binding site" evidence="7">
    <location>
        <position position="265"/>
    </location>
    <ligand>
        <name>ATP</name>
        <dbReference type="ChEBI" id="CHEBI:30616"/>
    </ligand>
</feature>
<protein>
    <recommendedName>
        <fullName evidence="7">Glutamate--tRNA ligase</fullName>
        <ecNumber evidence="7">6.1.1.17</ecNumber>
    </recommendedName>
    <alternativeName>
        <fullName evidence="7">Glutamyl-tRNA synthetase</fullName>
        <shortName evidence="7">GluRS</shortName>
    </alternativeName>
</protein>
<evidence type="ECO:0000259" key="8">
    <source>
        <dbReference type="Pfam" id="PF00749"/>
    </source>
</evidence>
<dbReference type="SUPFAM" id="SSF48163">
    <property type="entry name" value="An anticodon-binding domain of class I aminoacyl-tRNA synthetases"/>
    <property type="match status" value="1"/>
</dbReference>
<dbReference type="PRINTS" id="PR00987">
    <property type="entry name" value="TRNASYNTHGLU"/>
</dbReference>
<feature type="short sequence motif" description="'HIGH' region" evidence="7">
    <location>
        <begin position="15"/>
        <end position="25"/>
    </location>
</feature>
<evidence type="ECO:0000313" key="11">
    <source>
        <dbReference type="Proteomes" id="UP001152321"/>
    </source>
</evidence>
<comment type="subunit">
    <text evidence="7">Monomer.</text>
</comment>
<organism evidence="10 11">
    <name type="scientific">Bdellovibrio svalbardensis</name>
    <dbReference type="NCBI Taxonomy" id="2972972"/>
    <lineage>
        <taxon>Bacteria</taxon>
        <taxon>Pseudomonadati</taxon>
        <taxon>Bdellovibrionota</taxon>
        <taxon>Bdellovibrionia</taxon>
        <taxon>Bdellovibrionales</taxon>
        <taxon>Pseudobdellovibrionaceae</taxon>
        <taxon>Bdellovibrio</taxon>
    </lineage>
</organism>
<dbReference type="NCBIfam" id="TIGR00464">
    <property type="entry name" value="gltX_bact"/>
    <property type="match status" value="1"/>
</dbReference>
<comment type="function">
    <text evidence="7">Catalyzes the attachment of glutamate to tRNA(Glu) in a two-step reaction: glutamate is first activated by ATP to form Glu-AMP and then transferred to the acceptor end of tRNA(Glu).</text>
</comment>
<comment type="caution">
    <text evidence="10">The sequence shown here is derived from an EMBL/GenBank/DDBJ whole genome shotgun (WGS) entry which is preliminary data.</text>
</comment>
<gene>
    <name evidence="7 10" type="primary">gltX</name>
    <name evidence="10" type="ORF">NWE73_07595</name>
</gene>
<dbReference type="InterPro" id="IPR001412">
    <property type="entry name" value="aa-tRNA-synth_I_CS"/>
</dbReference>
<comment type="similarity">
    <text evidence="1 7">Belongs to the class-I aminoacyl-tRNA synthetase family. Glutamate--tRNA ligase type 1 subfamily.</text>
</comment>
<name>A0ABT6DHE7_9BACT</name>